<dbReference type="SUPFAM" id="SSF51735">
    <property type="entry name" value="NAD(P)-binding Rossmann-fold domains"/>
    <property type="match status" value="1"/>
</dbReference>
<dbReference type="InterPro" id="IPR036291">
    <property type="entry name" value="NAD(P)-bd_dom_sf"/>
</dbReference>
<sequence length="237" mass="24526">MVTGAAQGIGEATARRLAEEGAQVMCIDLDERVKAVAEAIGNQACGSIGDVADSSVLRAALCDIEQRWGRIDILVNNAGIDGVPALLADGEERDFARVIDVNLRACWLAMRHVLPSMVAGGGGAIVNIASVAALIGFETLSIYAASKAAVVGMTRSAALEYGRHNIRVNALCPGGVLTSLALSFMEEGMVEAWADKHALKRFAEPSEIAAVVAFLASDDASFITGAAIPVDGGMTAQ</sequence>
<dbReference type="Pfam" id="PF13561">
    <property type="entry name" value="adh_short_C2"/>
    <property type="match status" value="1"/>
</dbReference>
<accession>A0A0D4ZYN6</accession>
<organism evidence="3">
    <name type="scientific">Sphingomonas sp. NS2</name>
    <dbReference type="NCBI Taxonomy" id="908605"/>
    <lineage>
        <taxon>Bacteria</taxon>
        <taxon>Pseudomonadati</taxon>
        <taxon>Pseudomonadota</taxon>
        <taxon>Alphaproteobacteria</taxon>
        <taxon>Sphingomonadales</taxon>
        <taxon>Sphingomonadaceae</taxon>
        <taxon>Sphingomonas</taxon>
    </lineage>
</organism>
<comment type="similarity">
    <text evidence="1">Belongs to the short-chain dehydrogenases/reductases (SDR) family.</text>
</comment>
<evidence type="ECO:0000256" key="2">
    <source>
        <dbReference type="ARBA" id="ARBA00023002"/>
    </source>
</evidence>
<geneLocation type="plasmid" evidence="3">
    <name>201</name>
</geneLocation>
<dbReference type="AlphaFoldDB" id="A0A0D4ZYN6"/>
<dbReference type="EMBL" id="KM017070">
    <property type="protein sequence ID" value="AJW29392.1"/>
    <property type="molecule type" value="Genomic_DNA"/>
</dbReference>
<reference evidence="3" key="1">
    <citation type="submission" date="2014-06" db="EMBL/GenBank/DDBJ databases">
        <title>Molecular and ecological studies on carbamate pesticide degrading bacteria isolated from agricultural soils.</title>
        <authorList>
            <person name="Kim D.-U."/>
            <person name="Ka J.-O."/>
        </authorList>
    </citation>
    <scope>NUCLEOTIDE SEQUENCE</scope>
    <source>
        <strain evidence="3">NS2</strain>
        <plasmid evidence="3">201</plasmid>
    </source>
</reference>
<evidence type="ECO:0000313" key="3">
    <source>
        <dbReference type="EMBL" id="AJW29392.1"/>
    </source>
</evidence>
<dbReference type="PRINTS" id="PR00081">
    <property type="entry name" value="GDHRDH"/>
</dbReference>
<name>A0A0D4ZYN6_9SPHN</name>
<dbReference type="PRINTS" id="PR00080">
    <property type="entry name" value="SDRFAMILY"/>
</dbReference>
<dbReference type="PANTHER" id="PTHR24321">
    <property type="entry name" value="DEHYDROGENASES, SHORT CHAIN"/>
    <property type="match status" value="1"/>
</dbReference>
<proteinExistence type="inferred from homology"/>
<dbReference type="FunFam" id="3.40.50.720:FF:000084">
    <property type="entry name" value="Short-chain dehydrogenase reductase"/>
    <property type="match status" value="1"/>
</dbReference>
<dbReference type="Gene3D" id="3.40.50.720">
    <property type="entry name" value="NAD(P)-binding Rossmann-like Domain"/>
    <property type="match status" value="1"/>
</dbReference>
<dbReference type="CDD" id="cd05233">
    <property type="entry name" value="SDR_c"/>
    <property type="match status" value="1"/>
</dbReference>
<dbReference type="PROSITE" id="PS00061">
    <property type="entry name" value="ADH_SHORT"/>
    <property type="match status" value="1"/>
</dbReference>
<dbReference type="NCBIfam" id="NF005559">
    <property type="entry name" value="PRK07231.1"/>
    <property type="match status" value="1"/>
</dbReference>
<dbReference type="InterPro" id="IPR002347">
    <property type="entry name" value="SDR_fam"/>
</dbReference>
<dbReference type="EC" id="1.1.1.100" evidence="3"/>
<protein>
    <submittedName>
        <fullName evidence="3">3-oxoacyl-[acyl-carrier protein] reductase</fullName>
        <ecNumber evidence="3">1.1.1.100</ecNumber>
    </submittedName>
</protein>
<keyword evidence="3" id="KW-0614">Plasmid</keyword>
<dbReference type="PANTHER" id="PTHR24321:SF15">
    <property type="entry name" value="OXIDOREDUCTASE UCPA"/>
    <property type="match status" value="1"/>
</dbReference>
<evidence type="ECO:0000256" key="1">
    <source>
        <dbReference type="ARBA" id="ARBA00006484"/>
    </source>
</evidence>
<dbReference type="InterPro" id="IPR020904">
    <property type="entry name" value="Sc_DH/Rdtase_CS"/>
</dbReference>
<keyword evidence="2 3" id="KW-0560">Oxidoreductase</keyword>
<gene>
    <name evidence="3" type="ORF">plasmid201_204</name>
</gene>
<dbReference type="GO" id="GO:0004316">
    <property type="term" value="F:3-oxoacyl-[acyl-carrier-protein] reductase (NADPH) activity"/>
    <property type="evidence" value="ECO:0007669"/>
    <property type="project" value="UniProtKB-EC"/>
</dbReference>